<dbReference type="EMBL" id="KZ678176">
    <property type="protein sequence ID" value="PSN58942.1"/>
    <property type="molecule type" value="Genomic_DNA"/>
</dbReference>
<dbReference type="GO" id="GO:0016491">
    <property type="term" value="F:oxidoreductase activity"/>
    <property type="evidence" value="ECO:0007669"/>
    <property type="project" value="UniProtKB-KW"/>
</dbReference>
<dbReference type="Pfam" id="PF01565">
    <property type="entry name" value="FAD_binding_4"/>
    <property type="match status" value="1"/>
</dbReference>
<dbReference type="Gene3D" id="3.30.465.10">
    <property type="match status" value="2"/>
</dbReference>
<keyword evidence="5" id="KW-1185">Reference proteome</keyword>
<accession>A0A2T2N0J7</accession>
<dbReference type="InterPro" id="IPR006094">
    <property type="entry name" value="Oxid_FAD_bind_N"/>
</dbReference>
<dbReference type="OrthoDB" id="9983560at2759"/>
<dbReference type="InterPro" id="IPR012951">
    <property type="entry name" value="BBE"/>
</dbReference>
<protein>
    <submittedName>
        <fullName evidence="4">FAD/FMN-containing isoamyl alcohol oxidase MreA</fullName>
    </submittedName>
</protein>
<proteinExistence type="inferred from homology"/>
<dbReference type="InterPro" id="IPR050432">
    <property type="entry name" value="FAD-linked_Oxidoreductases_BP"/>
</dbReference>
<dbReference type="STRING" id="1448308.A0A2T2N0J7"/>
<name>A0A2T2N0J7_CORCC</name>
<dbReference type="GO" id="GO:0071949">
    <property type="term" value="F:FAD binding"/>
    <property type="evidence" value="ECO:0007669"/>
    <property type="project" value="InterPro"/>
</dbReference>
<gene>
    <name evidence="4" type="ORF">BS50DRAFT_605448</name>
</gene>
<dbReference type="SUPFAM" id="SSF56176">
    <property type="entry name" value="FAD-binding/transporter-associated domain-like"/>
    <property type="match status" value="1"/>
</dbReference>
<evidence type="ECO:0000259" key="3">
    <source>
        <dbReference type="PROSITE" id="PS51387"/>
    </source>
</evidence>
<sequence length="539" mass="58493">MPGDSCWPSDADWAALNTTVRGNLIRTVPIGSICHTNQPFAEYDVAKCDALRATWNVPDTHIGTSSSLAAPFFANQSCDPFSEPLSQCVIGTYVQYSVRASSVSDYIAAINFAKSRNIRLVIRNTAHDYHGRSTGAGALAIWTHHLKDIGVIDKFSSKYYSGKAMKFGAGVQFFEAYEAAKAKGLVVLGGNCPTVGIAGGYTQGAGTSLLGSRFGLSADQVLAWEVVTANGKLRTATPVENQDLYWALSGGGGGTYGVVLSVTVKAYPDSNTSGAHLDFSNDGISQDAFYAAVSVYLKNTLRWIDAGAVGNFLLTENTFSVDPIIGYGLQKSELDQLLEPTLKYLYQQGIKYNYTSKEFPNFLDAYNEMNVDTGVALFQIGGRIIPRSVVSQSVSLTEALRTINSKGGIISGMSLNVGKKPYAANAVHPAWRETAISVVMGTLWSNTNWEQNIQNQKLMTNVLVPELDKVLAKSRSAPAAYSNNADWREPNWRSVFYGPNYSRLLAVKTKYDPLGLFWARISVGSEAWAETAEGRLCRT</sequence>
<dbReference type="InterPro" id="IPR016166">
    <property type="entry name" value="FAD-bd_PCMH"/>
</dbReference>
<dbReference type="Proteomes" id="UP000240883">
    <property type="component" value="Unassembled WGS sequence"/>
</dbReference>
<evidence type="ECO:0000313" key="5">
    <source>
        <dbReference type="Proteomes" id="UP000240883"/>
    </source>
</evidence>
<dbReference type="PROSITE" id="PS51387">
    <property type="entry name" value="FAD_PCMH"/>
    <property type="match status" value="1"/>
</dbReference>
<evidence type="ECO:0000256" key="1">
    <source>
        <dbReference type="ARBA" id="ARBA00005466"/>
    </source>
</evidence>
<evidence type="ECO:0000256" key="2">
    <source>
        <dbReference type="ARBA" id="ARBA00023002"/>
    </source>
</evidence>
<dbReference type="InterPro" id="IPR016169">
    <property type="entry name" value="FAD-bd_PCMH_sub2"/>
</dbReference>
<dbReference type="Pfam" id="PF08031">
    <property type="entry name" value="BBE"/>
    <property type="match status" value="1"/>
</dbReference>
<dbReference type="PANTHER" id="PTHR13878:SF91">
    <property type="entry name" value="FAD BINDING DOMAIN PROTEIN (AFU_ORTHOLOGUE AFUA_6G12070)-RELATED"/>
    <property type="match status" value="1"/>
</dbReference>
<reference evidence="4 5" key="1">
    <citation type="journal article" date="2018" name="Front. Microbiol.">
        <title>Genome-Wide Analysis of Corynespora cassiicola Leaf Fall Disease Putative Effectors.</title>
        <authorList>
            <person name="Lopez D."/>
            <person name="Ribeiro S."/>
            <person name="Label P."/>
            <person name="Fumanal B."/>
            <person name="Venisse J.S."/>
            <person name="Kohler A."/>
            <person name="de Oliveira R.R."/>
            <person name="Labutti K."/>
            <person name="Lipzen A."/>
            <person name="Lail K."/>
            <person name="Bauer D."/>
            <person name="Ohm R.A."/>
            <person name="Barry K.W."/>
            <person name="Spatafora J."/>
            <person name="Grigoriev I.V."/>
            <person name="Martin F.M."/>
            <person name="Pujade-Renaud V."/>
        </authorList>
    </citation>
    <scope>NUCLEOTIDE SEQUENCE [LARGE SCALE GENOMIC DNA]</scope>
    <source>
        <strain evidence="4 5">Philippines</strain>
    </source>
</reference>
<evidence type="ECO:0000313" key="4">
    <source>
        <dbReference type="EMBL" id="PSN58942.1"/>
    </source>
</evidence>
<keyword evidence="2" id="KW-0560">Oxidoreductase</keyword>
<organism evidence="4 5">
    <name type="scientific">Corynespora cassiicola Philippines</name>
    <dbReference type="NCBI Taxonomy" id="1448308"/>
    <lineage>
        <taxon>Eukaryota</taxon>
        <taxon>Fungi</taxon>
        <taxon>Dikarya</taxon>
        <taxon>Ascomycota</taxon>
        <taxon>Pezizomycotina</taxon>
        <taxon>Dothideomycetes</taxon>
        <taxon>Pleosporomycetidae</taxon>
        <taxon>Pleosporales</taxon>
        <taxon>Corynesporascaceae</taxon>
        <taxon>Corynespora</taxon>
    </lineage>
</organism>
<comment type="similarity">
    <text evidence="1">Belongs to the oxygen-dependent FAD-linked oxidoreductase family.</text>
</comment>
<dbReference type="InterPro" id="IPR036318">
    <property type="entry name" value="FAD-bd_PCMH-like_sf"/>
</dbReference>
<dbReference type="AlphaFoldDB" id="A0A2T2N0J7"/>
<dbReference type="PANTHER" id="PTHR13878">
    <property type="entry name" value="GULONOLACTONE OXIDASE"/>
    <property type="match status" value="1"/>
</dbReference>
<feature type="domain" description="FAD-binding PCMH-type" evidence="3">
    <location>
        <begin position="89"/>
        <end position="269"/>
    </location>
</feature>